<evidence type="ECO:0000256" key="3">
    <source>
        <dbReference type="ARBA" id="ARBA00022989"/>
    </source>
</evidence>
<reference evidence="8 9" key="1">
    <citation type="journal article" date="2009" name="J. Bacteriol.">
        <title>Complete and draft genome sequences of six members of the Aquificales.</title>
        <authorList>
            <person name="Reysenbach A.L."/>
            <person name="Hamamura N."/>
            <person name="Podar M."/>
            <person name="Griffiths E."/>
            <person name="Ferreira S."/>
            <person name="Hochstein R."/>
            <person name="Heidelberg J."/>
            <person name="Johnson J."/>
            <person name="Mead D."/>
            <person name="Pohorille A."/>
            <person name="Sarmiento M."/>
            <person name="Schweighofer K."/>
            <person name="Seshadri R."/>
            <person name="Voytek M.A."/>
        </authorList>
    </citation>
    <scope>NUCLEOTIDE SEQUENCE [LARGE SCALE GENOMIC DNA]</scope>
    <source>
        <strain evidence="9">Az-Fu1 / DSM 15241 / OCM 825</strain>
    </source>
</reference>
<keyword evidence="4 7" id="KW-0472">Membrane</keyword>
<evidence type="ECO:0000313" key="9">
    <source>
        <dbReference type="Proteomes" id="UP000001369"/>
    </source>
</evidence>
<dbReference type="PANTHER" id="PTHR30518:SF2">
    <property type="entry name" value="ENDOLYTIC MUREIN TRANSGLYCOSYLASE"/>
    <property type="match status" value="1"/>
</dbReference>
<comment type="similarity">
    <text evidence="7">Belongs to the transglycosylase MltG family.</text>
</comment>
<evidence type="ECO:0000313" key="8">
    <source>
        <dbReference type="EMBL" id="ACN98473.1"/>
    </source>
</evidence>
<accession>C1DUH7</accession>
<gene>
    <name evidence="7" type="primary">mltG</name>
    <name evidence="8" type="ordered locus">SULAZ_0782</name>
</gene>
<evidence type="ECO:0000256" key="2">
    <source>
        <dbReference type="ARBA" id="ARBA00022692"/>
    </source>
</evidence>
<dbReference type="NCBIfam" id="TIGR00247">
    <property type="entry name" value="endolytic transglycosylase MltG"/>
    <property type="match status" value="1"/>
</dbReference>
<keyword evidence="6 7" id="KW-0961">Cell wall biogenesis/degradation</keyword>
<dbReference type="KEGG" id="saf:SULAZ_0782"/>
<organism evidence="8 9">
    <name type="scientific">Sulfurihydrogenibium azorense (strain DSM 15241 / OCM 825 / Az-Fu1)</name>
    <dbReference type="NCBI Taxonomy" id="204536"/>
    <lineage>
        <taxon>Bacteria</taxon>
        <taxon>Pseudomonadati</taxon>
        <taxon>Aquificota</taxon>
        <taxon>Aquificia</taxon>
        <taxon>Aquificales</taxon>
        <taxon>Hydrogenothermaceae</taxon>
        <taxon>Sulfurihydrogenibium</taxon>
    </lineage>
</organism>
<dbReference type="OrthoDB" id="9814591at2"/>
<dbReference type="GO" id="GO:0005886">
    <property type="term" value="C:plasma membrane"/>
    <property type="evidence" value="ECO:0007669"/>
    <property type="project" value="UniProtKB-UniRule"/>
</dbReference>
<dbReference type="GO" id="GO:0009252">
    <property type="term" value="P:peptidoglycan biosynthetic process"/>
    <property type="evidence" value="ECO:0007669"/>
    <property type="project" value="UniProtKB-UniRule"/>
</dbReference>
<protein>
    <recommendedName>
        <fullName evidence="7">Endolytic murein transglycosylase</fullName>
        <ecNumber evidence="7">4.2.2.29</ecNumber>
    </recommendedName>
    <alternativeName>
        <fullName evidence="7">Peptidoglycan lytic transglycosylase</fullName>
    </alternativeName>
    <alternativeName>
        <fullName evidence="7">Peptidoglycan polymerization terminase</fullName>
    </alternativeName>
</protein>
<dbReference type="HOGENOM" id="CLU_025574_2_0_0"/>
<dbReference type="STRING" id="204536.SULAZ_0782"/>
<evidence type="ECO:0000256" key="6">
    <source>
        <dbReference type="ARBA" id="ARBA00023316"/>
    </source>
</evidence>
<dbReference type="eggNOG" id="COG1559">
    <property type="taxonomic scope" value="Bacteria"/>
</dbReference>
<dbReference type="EMBL" id="CP001229">
    <property type="protein sequence ID" value="ACN98473.1"/>
    <property type="molecule type" value="Genomic_DNA"/>
</dbReference>
<dbReference type="CDD" id="cd08010">
    <property type="entry name" value="MltG_like"/>
    <property type="match status" value="1"/>
</dbReference>
<dbReference type="AlphaFoldDB" id="C1DUH7"/>
<dbReference type="HAMAP" id="MF_02065">
    <property type="entry name" value="MltG"/>
    <property type="match status" value="1"/>
</dbReference>
<dbReference type="InterPro" id="IPR003770">
    <property type="entry name" value="MLTG-like"/>
</dbReference>
<evidence type="ECO:0000256" key="7">
    <source>
        <dbReference type="HAMAP-Rule" id="MF_02065"/>
    </source>
</evidence>
<proteinExistence type="inferred from homology"/>
<sequence>MKRFLFTAFTILTAFILLSLILINKKMYIDKEITIPKGSSTFEIGEILEKEGVIINKYIFIIYTKIHKDETIKAGTYQFKGNYSLKDIYEKLAKGEVKLRLFTIVPGDNLLDIAEKLEKENILKKEDFIKFVFNKENVKKYGLVGESFEGYFPPESYALDEKETVETLIAKFLELFKKRYLPYKEKIESKDYSQFYKKRITFYEAMIIASLIEKETYIPEEKPIIASVIFNRLKANMKLDIDPTVIYALRLKNLYSGNLTKENMRIDSPFNTYKYKGLPPTPICSFSLSSLEAVLNPAKTNYFYYVLSKDRKRHIFSDNYQDHLKNVKENIKSY</sequence>
<dbReference type="GO" id="GO:0071555">
    <property type="term" value="P:cell wall organization"/>
    <property type="evidence" value="ECO:0007669"/>
    <property type="project" value="UniProtKB-KW"/>
</dbReference>
<comment type="function">
    <text evidence="7">Functions as a peptidoglycan terminase that cleaves nascent peptidoglycan strands endolytically to terminate their elongation.</text>
</comment>
<evidence type="ECO:0000256" key="5">
    <source>
        <dbReference type="ARBA" id="ARBA00023239"/>
    </source>
</evidence>
<comment type="catalytic activity">
    <reaction evidence="7">
        <text>a peptidoglycan chain = a peptidoglycan chain with N-acetyl-1,6-anhydromuramyl-[peptide] at the reducing end + a peptidoglycan chain with N-acetylglucosamine at the non-reducing end.</text>
        <dbReference type="EC" id="4.2.2.29"/>
    </reaction>
</comment>
<dbReference type="PANTHER" id="PTHR30518">
    <property type="entry name" value="ENDOLYTIC MUREIN TRANSGLYCOSYLASE"/>
    <property type="match status" value="1"/>
</dbReference>
<keyword evidence="9" id="KW-1185">Reference proteome</keyword>
<keyword evidence="7" id="KW-0997">Cell inner membrane</keyword>
<evidence type="ECO:0000256" key="1">
    <source>
        <dbReference type="ARBA" id="ARBA00022475"/>
    </source>
</evidence>
<name>C1DUH7_SULAA</name>
<evidence type="ECO:0000256" key="4">
    <source>
        <dbReference type="ARBA" id="ARBA00023136"/>
    </source>
</evidence>
<dbReference type="Proteomes" id="UP000001369">
    <property type="component" value="Chromosome"/>
</dbReference>
<dbReference type="Gene3D" id="3.30.1490.480">
    <property type="entry name" value="Endolytic murein transglycosylase"/>
    <property type="match status" value="1"/>
</dbReference>
<dbReference type="GO" id="GO:0008932">
    <property type="term" value="F:lytic endotransglycosylase activity"/>
    <property type="evidence" value="ECO:0007669"/>
    <property type="project" value="UniProtKB-UniRule"/>
</dbReference>
<keyword evidence="1 7" id="KW-1003">Cell membrane</keyword>
<dbReference type="RefSeq" id="WP_012673797.1">
    <property type="nucleotide sequence ID" value="NC_012438.1"/>
</dbReference>
<keyword evidence="3 7" id="KW-1133">Transmembrane helix</keyword>
<keyword evidence="5 7" id="KW-0456">Lyase</keyword>
<dbReference type="Pfam" id="PF02618">
    <property type="entry name" value="YceG"/>
    <property type="match status" value="1"/>
</dbReference>
<dbReference type="EC" id="4.2.2.29" evidence="7"/>
<keyword evidence="2 7" id="KW-0812">Transmembrane</keyword>
<feature type="site" description="Important for catalytic activity" evidence="7">
    <location>
        <position position="215"/>
    </location>
</feature>